<accession>A0A2H0W4N3</accession>
<dbReference type="EMBL" id="PEZZ01000002">
    <property type="protein sequence ID" value="PIS05600.1"/>
    <property type="molecule type" value="Genomic_DNA"/>
</dbReference>
<evidence type="ECO:0000256" key="1">
    <source>
        <dbReference type="SAM" id="Phobius"/>
    </source>
</evidence>
<name>A0A2H0W4N3_9BACT</name>
<keyword evidence="1" id="KW-0472">Membrane</keyword>
<evidence type="ECO:0000313" key="3">
    <source>
        <dbReference type="Proteomes" id="UP000230935"/>
    </source>
</evidence>
<keyword evidence="1" id="KW-0812">Transmembrane</keyword>
<reference evidence="3" key="1">
    <citation type="submission" date="2017-09" db="EMBL/GenBank/DDBJ databases">
        <title>Depth-based differentiation of microbial function through sediment-hosted aquifers and enrichment of novel symbionts in the deep terrestrial subsurface.</title>
        <authorList>
            <person name="Probst A.J."/>
            <person name="Ladd B."/>
            <person name="Jarett J.K."/>
            <person name="Geller-Mcgrath D.E."/>
            <person name="Sieber C.M.K."/>
            <person name="Emerson J.B."/>
            <person name="Anantharaman K."/>
            <person name="Thomas B.C."/>
            <person name="Malmstrom R."/>
            <person name="Stieglmeier M."/>
            <person name="Klingl A."/>
            <person name="Woyke T."/>
            <person name="Ryan C.M."/>
            <person name="Banfield J.F."/>
        </authorList>
    </citation>
    <scope>NUCLEOTIDE SEQUENCE [LARGE SCALE GENOMIC DNA]</scope>
</reference>
<dbReference type="InterPro" id="IPR012902">
    <property type="entry name" value="N_methyl_site"/>
</dbReference>
<dbReference type="Gene3D" id="2.60.40.1120">
    <property type="entry name" value="Carboxypeptidase-like, regulatory domain"/>
    <property type="match status" value="1"/>
</dbReference>
<keyword evidence="1" id="KW-1133">Transmembrane helix</keyword>
<dbReference type="SUPFAM" id="SSF89372">
    <property type="entry name" value="Fucose-specific lectin"/>
    <property type="match status" value="1"/>
</dbReference>
<sequence>MRKKNIFGFSLVEVVISMSILAMLSLGIIGMFQFALRVLALSKGRNSAIALANEKIEIIRNLSYEEVGTNGGVPPGPIEQNENLVLNGITFAVNTQVIYIDDTYDDVTPADTAPNDYKQAKISVTWNTPLGPQTIYSVTNIAPRGLETCEGGGALRIIVFDANGLPVEGATVHVVNNSTNPTIDTTRTSSPTGVVLLACTPESQDSYEITVTKDGYSSDYTCAINSSGSDCVLGNPVPTNPHASVVLASLTEVSFGIDLLATLDISTISQVVPTEWIVNSVGLDDQLHGSMAVCFGSNEIVFAWQDFLTGQGKIHGQKYDVATQSHQWGDPNDIDISTASNSDYVDIAADSSCNSYYAWSDNRNGNLDVHMEKYDTNGNELLGGNNKLETDASNADQTQPRIVANATGDALFITWEDDRDSLSDIYLQKLNNDTTQVWVPEVKVNTNSGSGSGTGLQELPDLTINADDNLFIVWQDDRNGDFDIYSQRVNSDGDLLWSPDIKLNSENSSFGQINPRIAMSRTSNLYFYVTWQDGRSGNDDIYLQKFDDSGAKIWANDVLVNSNTDASPQERPVIAIDSNEQIYVVWQDLRNGNYDIYGQMIDSAGNKLLPFDFPVVVSGGGQRRPDAATTANDLLAVTWEDDSGGDWDIKAVIVNGDPSSIVPVANVPLRIHTTKQIGNNPVIYKYDQNVSTDGSGSLILNDMEWDPYFIEVQPGFGFNLISSDPVSPVSLNPNSTLKVYLNVES</sequence>
<evidence type="ECO:0000313" key="2">
    <source>
        <dbReference type="EMBL" id="PIS05600.1"/>
    </source>
</evidence>
<protein>
    <submittedName>
        <fullName evidence="2">Uncharacterized protein</fullName>
    </submittedName>
</protein>
<feature type="transmembrane region" description="Helical" evidence="1">
    <location>
        <begin position="12"/>
        <end position="36"/>
    </location>
</feature>
<gene>
    <name evidence="2" type="ORF">COT81_00355</name>
</gene>
<dbReference type="AlphaFoldDB" id="A0A2H0W4N3"/>
<comment type="caution">
    <text evidence="2">The sequence shown here is derived from an EMBL/GenBank/DDBJ whole genome shotgun (WGS) entry which is preliminary data.</text>
</comment>
<organism evidence="2 3">
    <name type="scientific">Candidatus Buchananbacteria bacterium CG10_big_fil_rev_8_21_14_0_10_42_9</name>
    <dbReference type="NCBI Taxonomy" id="1974526"/>
    <lineage>
        <taxon>Bacteria</taxon>
        <taxon>Candidatus Buchananiibacteriota</taxon>
    </lineage>
</organism>
<dbReference type="Proteomes" id="UP000230935">
    <property type="component" value="Unassembled WGS sequence"/>
</dbReference>
<dbReference type="Pfam" id="PF07963">
    <property type="entry name" value="N_methyl"/>
    <property type="match status" value="1"/>
</dbReference>
<proteinExistence type="predicted"/>